<evidence type="ECO:0000313" key="3">
    <source>
        <dbReference type="Proteomes" id="UP001418637"/>
    </source>
</evidence>
<dbReference type="RefSeq" id="WP_346335492.1">
    <property type="nucleotide sequence ID" value="NZ_JBBYXI010000001.1"/>
</dbReference>
<evidence type="ECO:0000259" key="1">
    <source>
        <dbReference type="Pfam" id="PF02602"/>
    </source>
</evidence>
<keyword evidence="3" id="KW-1185">Reference proteome</keyword>
<dbReference type="Gene3D" id="3.40.50.10090">
    <property type="match status" value="2"/>
</dbReference>
<organism evidence="2 3">
    <name type="scientific">Hohaiivirga grylli</name>
    <dbReference type="NCBI Taxonomy" id="3133970"/>
    <lineage>
        <taxon>Bacteria</taxon>
        <taxon>Pseudomonadati</taxon>
        <taxon>Pseudomonadota</taxon>
        <taxon>Alphaproteobacteria</taxon>
        <taxon>Hyphomicrobiales</taxon>
        <taxon>Methylobacteriaceae</taxon>
        <taxon>Hohaiivirga</taxon>
    </lineage>
</organism>
<accession>A0ABV0BFK9</accession>
<dbReference type="EC" id="4.2.1.75" evidence="2"/>
<proteinExistence type="predicted"/>
<dbReference type="InterPro" id="IPR003754">
    <property type="entry name" value="4pyrrol_synth_uPrphyn_synth"/>
</dbReference>
<gene>
    <name evidence="2" type="ORF">WJT86_00280</name>
</gene>
<dbReference type="InterPro" id="IPR036108">
    <property type="entry name" value="4pyrrol_syn_uPrphyn_synt_sf"/>
</dbReference>
<dbReference type="CDD" id="cd06578">
    <property type="entry name" value="HemD"/>
    <property type="match status" value="1"/>
</dbReference>
<keyword evidence="2" id="KW-0456">Lyase</keyword>
<dbReference type="GO" id="GO:0004852">
    <property type="term" value="F:uroporphyrinogen-III synthase activity"/>
    <property type="evidence" value="ECO:0007669"/>
    <property type="project" value="UniProtKB-EC"/>
</dbReference>
<sequence length="231" mass="24769">MHILVTRPIRDTRRTASKLEALGRQPVCAPIFTIEPTDIPIPDGIFDIVIVTSANGADQLHRLEDWTAKTIYAVAPRTAEAILEHGSATDLRIAQGDAVSLIGLITAEQSVQSSILHITGIDHKAEPDASLRAAGYPVKTWTAYHSQASETLPEVIIAALKNDSIDAVLHYSRRSASVLLDLVAAQDLTSRFLALKHYCLSEDVAIPLRAEGASAVLIASAPSEDALLALL</sequence>
<dbReference type="Proteomes" id="UP001418637">
    <property type="component" value="Unassembled WGS sequence"/>
</dbReference>
<feature type="domain" description="Tetrapyrrole biosynthesis uroporphyrinogen III synthase" evidence="1">
    <location>
        <begin position="15"/>
        <end position="228"/>
    </location>
</feature>
<evidence type="ECO:0000313" key="2">
    <source>
        <dbReference type="EMBL" id="MEN3929492.1"/>
    </source>
</evidence>
<name>A0ABV0BFK9_9HYPH</name>
<reference evidence="2 3" key="1">
    <citation type="submission" date="2024-04" db="EMBL/GenBank/DDBJ databases">
        <title>A novel species isolated from cricket.</title>
        <authorList>
            <person name="Wang H.-C."/>
        </authorList>
    </citation>
    <scope>NUCLEOTIDE SEQUENCE [LARGE SCALE GENOMIC DNA]</scope>
    <source>
        <strain evidence="2 3">WL0021</strain>
    </source>
</reference>
<dbReference type="Pfam" id="PF02602">
    <property type="entry name" value="HEM4"/>
    <property type="match status" value="1"/>
</dbReference>
<comment type="caution">
    <text evidence="2">The sequence shown here is derived from an EMBL/GenBank/DDBJ whole genome shotgun (WGS) entry which is preliminary data.</text>
</comment>
<protein>
    <submittedName>
        <fullName evidence="2">Uroporphyrinogen-III synthase</fullName>
        <ecNumber evidence="2">4.2.1.75</ecNumber>
    </submittedName>
</protein>
<dbReference type="EMBL" id="JBBYXI010000001">
    <property type="protein sequence ID" value="MEN3929492.1"/>
    <property type="molecule type" value="Genomic_DNA"/>
</dbReference>
<dbReference type="SUPFAM" id="SSF69618">
    <property type="entry name" value="HemD-like"/>
    <property type="match status" value="1"/>
</dbReference>